<evidence type="ECO:0000313" key="2">
    <source>
        <dbReference type="EMBL" id="KGG22434.1"/>
    </source>
</evidence>
<comment type="caution">
    <text evidence="2">The sequence shown here is derived from an EMBL/GenBank/DDBJ whole genome shotgun (WGS) entry which is preliminary data.</text>
</comment>
<reference evidence="3" key="1">
    <citation type="journal article" date="2014" name="Sci. Data">
        <title>Genomes of diverse isolates of the marine cyanobacterium Prochlorococcus.</title>
        <authorList>
            <person name="Biller S."/>
            <person name="Berube P."/>
            <person name="Thompson J."/>
            <person name="Kelly L."/>
            <person name="Roggensack S."/>
            <person name="Awad L."/>
            <person name="Roache-Johnson K."/>
            <person name="Ding H."/>
            <person name="Giovannoni S.J."/>
            <person name="Moore L.R."/>
            <person name="Chisholm S.W."/>
        </authorList>
    </citation>
    <scope>NUCLEOTIDE SEQUENCE [LARGE SCALE GENOMIC DNA]</scope>
    <source>
        <strain evidence="3">PAC1</strain>
    </source>
</reference>
<evidence type="ECO:0000313" key="3">
    <source>
        <dbReference type="Proteomes" id="UP000030392"/>
    </source>
</evidence>
<keyword evidence="1" id="KW-0812">Transmembrane</keyword>
<dbReference type="AlphaFoldDB" id="A0A0A2CCZ0"/>
<accession>A0A0A2CCZ0</accession>
<dbReference type="RefSeq" id="WP_036904182.1">
    <property type="nucleotide sequence ID" value="NZ_CP138967.1"/>
</dbReference>
<keyword evidence="1" id="KW-1133">Transmembrane helix</keyword>
<evidence type="ECO:0000256" key="1">
    <source>
        <dbReference type="SAM" id="Phobius"/>
    </source>
</evidence>
<name>A0A0A2CCZ0_PROMR</name>
<protein>
    <submittedName>
        <fullName evidence="2">Uncharacterized protein</fullName>
    </submittedName>
</protein>
<feature type="transmembrane region" description="Helical" evidence="1">
    <location>
        <begin position="15"/>
        <end position="37"/>
    </location>
</feature>
<dbReference type="EMBL" id="JNAX01000002">
    <property type="protein sequence ID" value="KGG22434.1"/>
    <property type="molecule type" value="Genomic_DNA"/>
</dbReference>
<proteinExistence type="predicted"/>
<gene>
    <name evidence="2" type="ORF">EV03_0104</name>
</gene>
<keyword evidence="1" id="KW-0472">Membrane</keyword>
<organism evidence="2 3">
    <name type="scientific">Prochlorococcus marinus str. PAC1</name>
    <dbReference type="NCBI Taxonomy" id="59924"/>
    <lineage>
        <taxon>Bacteria</taxon>
        <taxon>Bacillati</taxon>
        <taxon>Cyanobacteriota</taxon>
        <taxon>Cyanophyceae</taxon>
        <taxon>Synechococcales</taxon>
        <taxon>Prochlorococcaceae</taxon>
        <taxon>Prochlorococcus</taxon>
    </lineage>
</organism>
<sequence>MPNPLFAVPLNMGTGTWIITIVAGLSFVVMFGIASAFGDFQGLINTTLENDSIARENRQNKK</sequence>
<dbReference type="Proteomes" id="UP000030392">
    <property type="component" value="Unassembled WGS sequence"/>
</dbReference>